<evidence type="ECO:0000256" key="8">
    <source>
        <dbReference type="ARBA" id="ARBA00023319"/>
    </source>
</evidence>
<dbReference type="FunCoup" id="A0A6P9A6P1">
    <property type="interactions" value="274"/>
</dbReference>
<evidence type="ECO:0000256" key="9">
    <source>
        <dbReference type="SAM" id="MobiDB-lite"/>
    </source>
</evidence>
<keyword evidence="7" id="KW-0325">Glycoprotein</keyword>
<dbReference type="Proteomes" id="UP000515158">
    <property type="component" value="Unplaced"/>
</dbReference>
<dbReference type="FunFam" id="2.60.40.10:FF:000392">
    <property type="entry name" value="CLUMA_CG000981, isoform A"/>
    <property type="match status" value="1"/>
</dbReference>
<feature type="region of interest" description="Disordered" evidence="9">
    <location>
        <begin position="318"/>
        <end position="365"/>
    </location>
</feature>
<dbReference type="PANTHER" id="PTHR12231:SF253">
    <property type="entry name" value="DPR-INTERACTING PROTEIN ETA, ISOFORM B-RELATED"/>
    <property type="match status" value="1"/>
</dbReference>
<dbReference type="InterPro" id="IPR051170">
    <property type="entry name" value="Neural/epithelial_adhesion"/>
</dbReference>
<dbReference type="RefSeq" id="XP_034253638.1">
    <property type="nucleotide sequence ID" value="XM_034397747.1"/>
</dbReference>
<accession>A0A6P9A6P1</accession>
<dbReference type="InterPro" id="IPR003599">
    <property type="entry name" value="Ig_sub"/>
</dbReference>
<keyword evidence="8" id="KW-0393">Immunoglobulin domain</keyword>
<evidence type="ECO:0000256" key="6">
    <source>
        <dbReference type="ARBA" id="ARBA00023157"/>
    </source>
</evidence>
<evidence type="ECO:0000256" key="7">
    <source>
        <dbReference type="ARBA" id="ARBA00023180"/>
    </source>
</evidence>
<dbReference type="SMART" id="SM00408">
    <property type="entry name" value="IGc2"/>
    <property type="match status" value="3"/>
</dbReference>
<reference evidence="12" key="1">
    <citation type="submission" date="2025-08" db="UniProtKB">
        <authorList>
            <consortium name="RefSeq"/>
        </authorList>
    </citation>
    <scope>IDENTIFICATION</scope>
    <source>
        <tissue evidence="12">Total insect</tissue>
    </source>
</reference>
<dbReference type="OrthoDB" id="10012075at2759"/>
<keyword evidence="4" id="KW-0677">Repeat</keyword>
<keyword evidence="3" id="KW-0732">Signal</keyword>
<keyword evidence="6" id="KW-1015">Disulfide bond</keyword>
<dbReference type="KEGG" id="tpal:117652661"/>
<dbReference type="Pfam" id="PF07679">
    <property type="entry name" value="I-set"/>
    <property type="match status" value="1"/>
</dbReference>
<evidence type="ECO:0000256" key="4">
    <source>
        <dbReference type="ARBA" id="ARBA00022737"/>
    </source>
</evidence>
<sequence>MKQAEEKLGTCGQTTTLDARYDLPKFVGSLNNVTIAVGREALLTCVVENLSNYKVAWLQVDTQTILTIHGSVITKNHRIKVTQTDQRTWQLHIRDVRETDRGYYMCQLNTDPMKSQQGYLEVVVPPNILDDYHTSTDMVEREGHNVSMRCEATGSPPPVIIWRREDGKNIKLGNGLEESSFEGSLLTIHRVDRLSMGAYLCIASNGVPPSVSKRLKLIVHFPPMITIPNQLVGAVQGQNLTLECISEAFPKSINYWTRNGEIVTAGPRHEPTVYDKDYTITMRLHIRNVQKIDFNSYKCVSKNNLGETDGLIQVEEILQPSTPMTTSRPSHSTHRKGKKGTRKESRNDNEVHPENDNTSEKYRGDLKRTDADLTARGGAHSKAAFSSGTPRTSQFLNGIALSLISSVSLVVLRCSI</sequence>
<dbReference type="InterPro" id="IPR003598">
    <property type="entry name" value="Ig_sub2"/>
</dbReference>
<dbReference type="GO" id="GO:0005886">
    <property type="term" value="C:plasma membrane"/>
    <property type="evidence" value="ECO:0007669"/>
    <property type="project" value="UniProtKB-SubCell"/>
</dbReference>
<keyword evidence="5" id="KW-0472">Membrane</keyword>
<dbReference type="GeneID" id="117652661"/>
<dbReference type="InterPro" id="IPR036179">
    <property type="entry name" value="Ig-like_dom_sf"/>
</dbReference>
<dbReference type="FunFam" id="2.60.40.10:FF:000328">
    <property type="entry name" value="CLUMA_CG000981, isoform A"/>
    <property type="match status" value="1"/>
</dbReference>
<protein>
    <submittedName>
        <fullName evidence="12">Lachesin isoform X1</fullName>
    </submittedName>
</protein>
<dbReference type="GO" id="GO:0043005">
    <property type="term" value="C:neuron projection"/>
    <property type="evidence" value="ECO:0007669"/>
    <property type="project" value="TreeGrafter"/>
</dbReference>
<name>A0A6P9A6P1_THRPL</name>
<feature type="compositionally biased region" description="Basic and acidic residues" evidence="9">
    <location>
        <begin position="342"/>
        <end position="365"/>
    </location>
</feature>
<dbReference type="InParanoid" id="A0A6P9A6P1"/>
<comment type="subcellular location">
    <subcellularLocation>
        <location evidence="1">Cell membrane</location>
    </subcellularLocation>
</comment>
<feature type="compositionally biased region" description="Polar residues" evidence="9">
    <location>
        <begin position="319"/>
        <end position="330"/>
    </location>
</feature>
<dbReference type="Gene3D" id="2.60.40.10">
    <property type="entry name" value="Immunoglobulins"/>
    <property type="match status" value="3"/>
</dbReference>
<dbReference type="SMART" id="SM00409">
    <property type="entry name" value="IG"/>
    <property type="match status" value="3"/>
</dbReference>
<evidence type="ECO:0000256" key="1">
    <source>
        <dbReference type="ARBA" id="ARBA00004236"/>
    </source>
</evidence>
<dbReference type="PROSITE" id="PS50835">
    <property type="entry name" value="IG_LIKE"/>
    <property type="match status" value="3"/>
</dbReference>
<dbReference type="InterPro" id="IPR007110">
    <property type="entry name" value="Ig-like_dom"/>
</dbReference>
<feature type="domain" description="Ig-like" evidence="10">
    <location>
        <begin position="24"/>
        <end position="121"/>
    </location>
</feature>
<dbReference type="InterPro" id="IPR013783">
    <property type="entry name" value="Ig-like_fold"/>
</dbReference>
<evidence type="ECO:0000256" key="2">
    <source>
        <dbReference type="ARBA" id="ARBA00022475"/>
    </source>
</evidence>
<feature type="compositionally biased region" description="Basic residues" evidence="9">
    <location>
        <begin position="331"/>
        <end position="341"/>
    </location>
</feature>
<evidence type="ECO:0000259" key="10">
    <source>
        <dbReference type="PROSITE" id="PS50835"/>
    </source>
</evidence>
<keyword evidence="2" id="KW-1003">Cell membrane</keyword>
<dbReference type="InterPro" id="IPR013098">
    <property type="entry name" value="Ig_I-set"/>
</dbReference>
<dbReference type="CTD" id="33793"/>
<dbReference type="PANTHER" id="PTHR12231">
    <property type="entry name" value="CTX-RELATED TYPE I TRANSMEMBRANE PROTEIN"/>
    <property type="match status" value="1"/>
</dbReference>
<evidence type="ECO:0000256" key="3">
    <source>
        <dbReference type="ARBA" id="ARBA00022729"/>
    </source>
</evidence>
<gene>
    <name evidence="12" type="primary">LOC117652661</name>
</gene>
<organism evidence="12">
    <name type="scientific">Thrips palmi</name>
    <name type="common">Melon thrips</name>
    <dbReference type="NCBI Taxonomy" id="161013"/>
    <lineage>
        <taxon>Eukaryota</taxon>
        <taxon>Metazoa</taxon>
        <taxon>Ecdysozoa</taxon>
        <taxon>Arthropoda</taxon>
        <taxon>Hexapoda</taxon>
        <taxon>Insecta</taxon>
        <taxon>Pterygota</taxon>
        <taxon>Neoptera</taxon>
        <taxon>Paraneoptera</taxon>
        <taxon>Thysanoptera</taxon>
        <taxon>Terebrantia</taxon>
        <taxon>Thripoidea</taxon>
        <taxon>Thripidae</taxon>
        <taxon>Thrips</taxon>
    </lineage>
</organism>
<feature type="domain" description="Ig-like" evidence="10">
    <location>
        <begin position="222"/>
        <end position="319"/>
    </location>
</feature>
<evidence type="ECO:0000313" key="11">
    <source>
        <dbReference type="Proteomes" id="UP000515158"/>
    </source>
</evidence>
<proteinExistence type="predicted"/>
<feature type="domain" description="Ig-like" evidence="10">
    <location>
        <begin position="126"/>
        <end position="212"/>
    </location>
</feature>
<keyword evidence="11" id="KW-1185">Reference proteome</keyword>
<dbReference type="SUPFAM" id="SSF48726">
    <property type="entry name" value="Immunoglobulin"/>
    <property type="match status" value="3"/>
</dbReference>
<evidence type="ECO:0000313" key="12">
    <source>
        <dbReference type="RefSeq" id="XP_034253638.1"/>
    </source>
</evidence>
<evidence type="ECO:0000256" key="5">
    <source>
        <dbReference type="ARBA" id="ARBA00023136"/>
    </source>
</evidence>
<dbReference type="Pfam" id="PF13927">
    <property type="entry name" value="Ig_3"/>
    <property type="match status" value="2"/>
</dbReference>
<dbReference type="AlphaFoldDB" id="A0A6P9A6P1"/>